<accession>A0A979FUV1</accession>
<feature type="domain" description="C-type lectin" evidence="2">
    <location>
        <begin position="1"/>
        <end position="74"/>
    </location>
</feature>
<organism evidence="3 4">
    <name type="scientific">Hyalella azteca</name>
    <name type="common">Amphipod</name>
    <dbReference type="NCBI Taxonomy" id="294128"/>
    <lineage>
        <taxon>Eukaryota</taxon>
        <taxon>Metazoa</taxon>
        <taxon>Ecdysozoa</taxon>
        <taxon>Arthropoda</taxon>
        <taxon>Crustacea</taxon>
        <taxon>Multicrustacea</taxon>
        <taxon>Malacostraca</taxon>
        <taxon>Eumalacostraca</taxon>
        <taxon>Peracarida</taxon>
        <taxon>Amphipoda</taxon>
        <taxon>Senticaudata</taxon>
        <taxon>Talitrida</taxon>
        <taxon>Talitroidea</taxon>
        <taxon>Hyalellidae</taxon>
        <taxon>Hyalella</taxon>
    </lineage>
</organism>
<dbReference type="GeneID" id="125178961"/>
<dbReference type="Proteomes" id="UP000694843">
    <property type="component" value="Unplaced"/>
</dbReference>
<dbReference type="InterPro" id="IPR016186">
    <property type="entry name" value="C-type_lectin-like/link_sf"/>
</dbReference>
<dbReference type="Gene3D" id="3.10.100.10">
    <property type="entry name" value="Mannose-Binding Protein A, subunit A"/>
    <property type="match status" value="1"/>
</dbReference>
<dbReference type="PROSITE" id="PS00615">
    <property type="entry name" value="C_TYPE_LECTIN_1"/>
    <property type="match status" value="1"/>
</dbReference>
<evidence type="ECO:0000256" key="1">
    <source>
        <dbReference type="ARBA" id="ARBA00023157"/>
    </source>
</evidence>
<protein>
    <submittedName>
        <fullName evidence="4">Collectin-11-like</fullName>
    </submittedName>
</protein>
<keyword evidence="3" id="KW-1185">Reference proteome</keyword>
<sequence length="98" mass="10619">MAKNQQVWLGGDMIGHNGTFLTSGSAPEGDRAIVQTFWRSGEPNNPVSEQCIQMLGGAVWNDRGCALPYSFVCQFPYAGACVGLPHPAFPDLKCFKKV</sequence>
<evidence type="ECO:0000259" key="2">
    <source>
        <dbReference type="PROSITE" id="PS50041"/>
    </source>
</evidence>
<dbReference type="KEGG" id="hazt:125178961"/>
<dbReference type="OrthoDB" id="8922919at2759"/>
<proteinExistence type="predicted"/>
<dbReference type="AlphaFoldDB" id="A0A979FUV1"/>
<name>A0A979FUV1_HYAAZ</name>
<dbReference type="InterPro" id="IPR001304">
    <property type="entry name" value="C-type_lectin-like"/>
</dbReference>
<dbReference type="InterPro" id="IPR018378">
    <property type="entry name" value="C-type_lectin_CS"/>
</dbReference>
<reference evidence="4" key="1">
    <citation type="submission" date="2025-08" db="UniProtKB">
        <authorList>
            <consortium name="RefSeq"/>
        </authorList>
    </citation>
    <scope>IDENTIFICATION</scope>
    <source>
        <tissue evidence="4">Whole organism</tissue>
    </source>
</reference>
<dbReference type="Pfam" id="PF00059">
    <property type="entry name" value="Lectin_C"/>
    <property type="match status" value="1"/>
</dbReference>
<evidence type="ECO:0000313" key="3">
    <source>
        <dbReference type="Proteomes" id="UP000694843"/>
    </source>
</evidence>
<dbReference type="PROSITE" id="PS50041">
    <property type="entry name" value="C_TYPE_LECTIN_2"/>
    <property type="match status" value="1"/>
</dbReference>
<dbReference type="SUPFAM" id="SSF56436">
    <property type="entry name" value="C-type lectin-like"/>
    <property type="match status" value="1"/>
</dbReference>
<keyword evidence="1" id="KW-1015">Disulfide bond</keyword>
<dbReference type="RefSeq" id="XP_047739875.1">
    <property type="nucleotide sequence ID" value="XM_047883919.1"/>
</dbReference>
<dbReference type="InterPro" id="IPR016187">
    <property type="entry name" value="CTDL_fold"/>
</dbReference>
<evidence type="ECO:0000313" key="4">
    <source>
        <dbReference type="RefSeq" id="XP_047739875.1"/>
    </source>
</evidence>
<gene>
    <name evidence="4" type="primary">LOC125178961</name>
</gene>